<name>A0A382M2U4_9ZZZZ</name>
<dbReference type="GO" id="GO:0030288">
    <property type="term" value="C:outer membrane-bounded periplasmic space"/>
    <property type="evidence" value="ECO:0007669"/>
    <property type="project" value="InterPro"/>
</dbReference>
<proteinExistence type="predicted"/>
<evidence type="ECO:0008006" key="2">
    <source>
        <dbReference type="Google" id="ProtNLM"/>
    </source>
</evidence>
<dbReference type="InterPro" id="IPR005534">
    <property type="entry name" value="Curli_assmbl/transp-comp_CsgG"/>
</dbReference>
<protein>
    <recommendedName>
        <fullName evidence="2">FlgO domain-containing protein</fullName>
    </recommendedName>
</protein>
<gene>
    <name evidence="1" type="ORF">METZ01_LOCUS294861</name>
</gene>
<feature type="non-terminal residue" evidence="1">
    <location>
        <position position="128"/>
    </location>
</feature>
<dbReference type="AlphaFoldDB" id="A0A382M2U4"/>
<dbReference type="Gene3D" id="3.40.50.10610">
    <property type="entry name" value="ABC-type transport auxiliary lipoprotein component"/>
    <property type="match status" value="1"/>
</dbReference>
<evidence type="ECO:0000313" key="1">
    <source>
        <dbReference type="EMBL" id="SVC42007.1"/>
    </source>
</evidence>
<reference evidence="1" key="1">
    <citation type="submission" date="2018-05" db="EMBL/GenBank/DDBJ databases">
        <authorList>
            <person name="Lanie J.A."/>
            <person name="Ng W.-L."/>
            <person name="Kazmierczak K.M."/>
            <person name="Andrzejewski T.M."/>
            <person name="Davidsen T.M."/>
            <person name="Wayne K.J."/>
            <person name="Tettelin H."/>
            <person name="Glass J.I."/>
            <person name="Rusch D."/>
            <person name="Podicherti R."/>
            <person name="Tsui H.-C.T."/>
            <person name="Winkler M.E."/>
        </authorList>
    </citation>
    <scope>NUCLEOTIDE SEQUENCE</scope>
</reference>
<dbReference type="Pfam" id="PF03783">
    <property type="entry name" value="CsgG"/>
    <property type="match status" value="1"/>
</dbReference>
<organism evidence="1">
    <name type="scientific">marine metagenome</name>
    <dbReference type="NCBI Taxonomy" id="408172"/>
    <lineage>
        <taxon>unclassified sequences</taxon>
        <taxon>metagenomes</taxon>
        <taxon>ecological metagenomes</taxon>
    </lineage>
</organism>
<accession>A0A382M2U4</accession>
<dbReference type="EMBL" id="UINC01090242">
    <property type="protein sequence ID" value="SVC42007.1"/>
    <property type="molecule type" value="Genomic_DNA"/>
</dbReference>
<sequence>MLIVIISLTYSRETLAVPLIKSADLSDFDRYSLTQRLTGEVIRLDIYDVVERSEITQLLEEQKIQHSGAIDFTSAVELGKMTGAENLLIGSVTRTKDGYAVDARIIHVESGLTKGSAHYDDSGNLDGL</sequence>